<feature type="region of interest" description="Disordered" evidence="1">
    <location>
        <begin position="1"/>
        <end position="61"/>
    </location>
</feature>
<evidence type="ECO:0000313" key="2">
    <source>
        <dbReference type="EMBL" id="KAH7045898.1"/>
    </source>
</evidence>
<reference evidence="2 3" key="1">
    <citation type="journal article" date="2021" name="Nat. Commun.">
        <title>Genetic determinants of endophytism in the Arabidopsis root mycobiome.</title>
        <authorList>
            <person name="Mesny F."/>
            <person name="Miyauchi S."/>
            <person name="Thiergart T."/>
            <person name="Pickel B."/>
            <person name="Atanasova L."/>
            <person name="Karlsson M."/>
            <person name="Huettel B."/>
            <person name="Barry K.W."/>
            <person name="Haridas S."/>
            <person name="Chen C."/>
            <person name="Bauer D."/>
            <person name="Andreopoulos W."/>
            <person name="Pangilinan J."/>
            <person name="LaButti K."/>
            <person name="Riley R."/>
            <person name="Lipzen A."/>
            <person name="Clum A."/>
            <person name="Drula E."/>
            <person name="Henrissat B."/>
            <person name="Kohler A."/>
            <person name="Grigoriev I.V."/>
            <person name="Martin F.M."/>
            <person name="Hacquard S."/>
        </authorList>
    </citation>
    <scope>NUCLEOTIDE SEQUENCE [LARGE SCALE GENOMIC DNA]</scope>
    <source>
        <strain evidence="2 3">MPI-SDFR-AT-0080</strain>
    </source>
</reference>
<feature type="compositionally biased region" description="Basic residues" evidence="1">
    <location>
        <begin position="19"/>
        <end position="41"/>
    </location>
</feature>
<accession>A0ABQ8G5Y9</accession>
<comment type="caution">
    <text evidence="2">The sequence shown here is derived from an EMBL/GenBank/DDBJ whole genome shotgun (WGS) entry which is preliminary data.</text>
</comment>
<protein>
    <recommendedName>
        <fullName evidence="4">Transmembrane protein</fullName>
    </recommendedName>
</protein>
<dbReference type="EMBL" id="JAGTJR010000018">
    <property type="protein sequence ID" value="KAH7045898.1"/>
    <property type="molecule type" value="Genomic_DNA"/>
</dbReference>
<evidence type="ECO:0000256" key="1">
    <source>
        <dbReference type="SAM" id="MobiDB-lite"/>
    </source>
</evidence>
<feature type="compositionally biased region" description="Basic and acidic residues" evidence="1">
    <location>
        <begin position="42"/>
        <end position="53"/>
    </location>
</feature>
<keyword evidence="3" id="KW-1185">Reference proteome</keyword>
<sequence>MRRASRRTRRPDENEKASRPRARRALKYGGKKKKKKKKKKKSAELISHKEGRSTSRNRTRRGHVSCPLKMLALRQRLLFWLLASVGGLSFASPRLSPSCYSSRSGRPLYPLARLQEREAFASLHQLPICRPVVRSRWTTSSNWLLSAAFCVVYRTASAHVRLNSAHRRLGPFLSSAAGARVIHQILKSTVVTPC</sequence>
<evidence type="ECO:0000313" key="3">
    <source>
        <dbReference type="Proteomes" id="UP000774617"/>
    </source>
</evidence>
<proteinExistence type="predicted"/>
<gene>
    <name evidence="2" type="ORF">B0J12DRAFT_144960</name>
</gene>
<organism evidence="2 3">
    <name type="scientific">Macrophomina phaseolina</name>
    <dbReference type="NCBI Taxonomy" id="35725"/>
    <lineage>
        <taxon>Eukaryota</taxon>
        <taxon>Fungi</taxon>
        <taxon>Dikarya</taxon>
        <taxon>Ascomycota</taxon>
        <taxon>Pezizomycotina</taxon>
        <taxon>Dothideomycetes</taxon>
        <taxon>Dothideomycetes incertae sedis</taxon>
        <taxon>Botryosphaeriales</taxon>
        <taxon>Botryosphaeriaceae</taxon>
        <taxon>Macrophomina</taxon>
    </lineage>
</organism>
<dbReference type="Proteomes" id="UP000774617">
    <property type="component" value="Unassembled WGS sequence"/>
</dbReference>
<name>A0ABQ8G5Y9_9PEZI</name>
<evidence type="ECO:0008006" key="4">
    <source>
        <dbReference type="Google" id="ProtNLM"/>
    </source>
</evidence>